<evidence type="ECO:0000256" key="1">
    <source>
        <dbReference type="ARBA" id="ARBA00022737"/>
    </source>
</evidence>
<dbReference type="SMART" id="SM01061">
    <property type="entry name" value="CAT_RBD"/>
    <property type="match status" value="1"/>
</dbReference>
<dbReference type="PANTHER" id="PTHR30185">
    <property type="entry name" value="CRYPTIC BETA-GLUCOSIDE BGL OPERON ANTITERMINATOR"/>
    <property type="match status" value="1"/>
</dbReference>
<evidence type="ECO:0000256" key="2">
    <source>
        <dbReference type="ARBA" id="ARBA00023015"/>
    </source>
</evidence>
<dbReference type="InterPro" id="IPR004341">
    <property type="entry name" value="CAT_RNA-bd_dom"/>
</dbReference>
<reference evidence="5 6" key="1">
    <citation type="submission" date="2017-11" db="EMBL/GenBank/DDBJ databases">
        <title>Draft genome sequences of strains TRE 1, TRE D, TRE H and TRI 7, isolated from tamarins, belonging to four potential novel Bifidobacterium species.</title>
        <authorList>
            <person name="Mattarelli P."/>
            <person name="Modesto M."/>
            <person name="Bonetti A."/>
            <person name="Puglisi E."/>
            <person name="Morelli L."/>
        </authorList>
    </citation>
    <scope>NUCLEOTIDE SEQUENCE [LARGE SCALE GENOMIC DNA]</scope>
    <source>
        <strain evidence="6">TRED</strain>
    </source>
</reference>
<dbReference type="PROSITE" id="PS51372">
    <property type="entry name" value="PRD_2"/>
    <property type="match status" value="2"/>
</dbReference>
<dbReference type="InterPro" id="IPR036650">
    <property type="entry name" value="CAT_RNA-bd_dom_sf"/>
</dbReference>
<keyword evidence="3" id="KW-0804">Transcription</keyword>
<keyword evidence="1" id="KW-0677">Repeat</keyword>
<dbReference type="Gene3D" id="1.10.1790.10">
    <property type="entry name" value="PRD domain"/>
    <property type="match status" value="2"/>
</dbReference>
<feature type="domain" description="PRD" evidence="4">
    <location>
        <begin position="171"/>
        <end position="281"/>
    </location>
</feature>
<keyword evidence="2" id="KW-0805">Transcription regulation</keyword>
<organism evidence="5 6">
    <name type="scientific">Bifidobacterium scaligerum</name>
    <dbReference type="NCBI Taxonomy" id="2052656"/>
    <lineage>
        <taxon>Bacteria</taxon>
        <taxon>Bacillati</taxon>
        <taxon>Actinomycetota</taxon>
        <taxon>Actinomycetes</taxon>
        <taxon>Bifidobacteriales</taxon>
        <taxon>Bifidobacteriaceae</taxon>
        <taxon>Bifidobacterium</taxon>
    </lineage>
</organism>
<dbReference type="InterPro" id="IPR011608">
    <property type="entry name" value="PRD"/>
</dbReference>
<dbReference type="AlphaFoldDB" id="A0A2M9HRJ6"/>
<dbReference type="InterPro" id="IPR036634">
    <property type="entry name" value="PRD_sf"/>
</dbReference>
<protein>
    <submittedName>
        <fullName evidence="5">Transcription antiterminator BglG</fullName>
    </submittedName>
</protein>
<evidence type="ECO:0000259" key="4">
    <source>
        <dbReference type="PROSITE" id="PS51372"/>
    </source>
</evidence>
<accession>A0A2M9HRJ6</accession>
<dbReference type="InterPro" id="IPR050661">
    <property type="entry name" value="BglG_antiterminators"/>
</dbReference>
<dbReference type="Proteomes" id="UP000228755">
    <property type="component" value="Unassembled WGS sequence"/>
</dbReference>
<evidence type="ECO:0000256" key="3">
    <source>
        <dbReference type="ARBA" id="ARBA00023163"/>
    </source>
</evidence>
<dbReference type="RefSeq" id="WP_100496272.1">
    <property type="nucleotide sequence ID" value="NZ_PGLQ01000002.1"/>
</dbReference>
<evidence type="ECO:0000313" key="6">
    <source>
        <dbReference type="Proteomes" id="UP000228755"/>
    </source>
</evidence>
<comment type="caution">
    <text evidence="5">The sequence shown here is derived from an EMBL/GenBank/DDBJ whole genome shotgun (WGS) entry which is preliminary data.</text>
</comment>
<dbReference type="SUPFAM" id="SSF63520">
    <property type="entry name" value="PTS-regulatory domain, PRD"/>
    <property type="match status" value="2"/>
</dbReference>
<sequence>MEILRVFNNNVVLAKDDDGGEVILTGRGLGFQAKPGQRVDASKIVRTFVPSDGRDPDHLAQMLSDIDPEIIRIVVDAMKQAGLGERETGSTTLVMALSDHLAGAVERQRRGIVVEYPLVGEISNLYPKEYEQGCALLQAINGKLPEPLPAGEETSLAMHLVNAGFATGDLTYTYTMTGVIQQMLDIIEHTYGLTLDRESVNVGRFITHLRYLFIRIHQNRQLADEPAPIINAIRDAYPEALRCASTIGRLLELRLDADVSEDEVAYLAMHVARVTADARQQ</sequence>
<gene>
    <name evidence="5" type="ORF">CUU80_05225</name>
</gene>
<feature type="domain" description="PRD" evidence="4">
    <location>
        <begin position="65"/>
        <end position="170"/>
    </location>
</feature>
<dbReference type="Pfam" id="PF03123">
    <property type="entry name" value="CAT_RBD"/>
    <property type="match status" value="1"/>
</dbReference>
<dbReference type="Gene3D" id="2.30.24.10">
    <property type="entry name" value="CAT RNA-binding domain"/>
    <property type="match status" value="1"/>
</dbReference>
<dbReference type="GO" id="GO:0006355">
    <property type="term" value="P:regulation of DNA-templated transcription"/>
    <property type="evidence" value="ECO:0007669"/>
    <property type="project" value="InterPro"/>
</dbReference>
<name>A0A2M9HRJ6_9BIFI</name>
<evidence type="ECO:0000313" key="5">
    <source>
        <dbReference type="EMBL" id="PJM79417.1"/>
    </source>
</evidence>
<dbReference type="PANTHER" id="PTHR30185:SF18">
    <property type="entry name" value="TRANSCRIPTIONAL REGULATOR MTLR"/>
    <property type="match status" value="1"/>
</dbReference>
<dbReference type="SUPFAM" id="SSF50151">
    <property type="entry name" value="SacY-like RNA-binding domain"/>
    <property type="match status" value="1"/>
</dbReference>
<dbReference type="EMBL" id="PGLQ01000002">
    <property type="protein sequence ID" value="PJM79417.1"/>
    <property type="molecule type" value="Genomic_DNA"/>
</dbReference>
<dbReference type="Pfam" id="PF00874">
    <property type="entry name" value="PRD"/>
    <property type="match status" value="2"/>
</dbReference>
<dbReference type="OrthoDB" id="9813552at2"/>
<keyword evidence="6" id="KW-1185">Reference proteome</keyword>
<proteinExistence type="predicted"/>
<dbReference type="GO" id="GO:0003723">
    <property type="term" value="F:RNA binding"/>
    <property type="evidence" value="ECO:0007669"/>
    <property type="project" value="InterPro"/>
</dbReference>